<feature type="domain" description="ABC transmembrane type-1" evidence="6">
    <location>
        <begin position="179"/>
        <end position="375"/>
    </location>
</feature>
<dbReference type="GO" id="GO:0055085">
    <property type="term" value="P:transmembrane transport"/>
    <property type="evidence" value="ECO:0007669"/>
    <property type="project" value="InterPro"/>
</dbReference>
<dbReference type="PROSITE" id="PS50928">
    <property type="entry name" value="ABC_TM1"/>
    <property type="match status" value="1"/>
</dbReference>
<feature type="transmembrane region" description="Helical" evidence="5">
    <location>
        <begin position="218"/>
        <end position="238"/>
    </location>
</feature>
<dbReference type="EMBL" id="VXPY01000065">
    <property type="protein sequence ID" value="MYD90510.1"/>
    <property type="molecule type" value="Genomic_DNA"/>
</dbReference>
<dbReference type="PANTHER" id="PTHR43839:SF3">
    <property type="entry name" value="OLIGOPEPTIDE ABC TRANSPORTER, PERMEASE PROTEIN"/>
    <property type="match status" value="1"/>
</dbReference>
<dbReference type="GO" id="GO:0005886">
    <property type="term" value="C:plasma membrane"/>
    <property type="evidence" value="ECO:0007669"/>
    <property type="project" value="UniProtKB-SubCell"/>
</dbReference>
<feature type="transmembrane region" description="Helical" evidence="5">
    <location>
        <begin position="355"/>
        <end position="374"/>
    </location>
</feature>
<name>A0A6B1DS02_9CHLR</name>
<comment type="similarity">
    <text evidence="5">Belongs to the binding-protein-dependent transport system permease family.</text>
</comment>
<protein>
    <submittedName>
        <fullName evidence="7">ABC transporter permease</fullName>
    </submittedName>
</protein>
<feature type="transmembrane region" description="Helical" evidence="5">
    <location>
        <begin position="47"/>
        <end position="68"/>
    </location>
</feature>
<dbReference type="SUPFAM" id="SSF161098">
    <property type="entry name" value="MetI-like"/>
    <property type="match status" value="1"/>
</dbReference>
<dbReference type="InterPro" id="IPR000515">
    <property type="entry name" value="MetI-like"/>
</dbReference>
<keyword evidence="3 5" id="KW-1133">Transmembrane helix</keyword>
<comment type="caution">
    <text evidence="7">The sequence shown here is derived from an EMBL/GenBank/DDBJ whole genome shotgun (WGS) entry which is preliminary data.</text>
</comment>
<feature type="transmembrane region" description="Helical" evidence="5">
    <location>
        <begin position="181"/>
        <end position="206"/>
    </location>
</feature>
<evidence type="ECO:0000256" key="4">
    <source>
        <dbReference type="ARBA" id="ARBA00023136"/>
    </source>
</evidence>
<reference evidence="7" key="1">
    <citation type="submission" date="2019-09" db="EMBL/GenBank/DDBJ databases">
        <title>Characterisation of the sponge microbiome using genome-centric metagenomics.</title>
        <authorList>
            <person name="Engelberts J.P."/>
            <person name="Robbins S.J."/>
            <person name="De Goeij J.M."/>
            <person name="Aranda M."/>
            <person name="Bell S.C."/>
            <person name="Webster N.S."/>
        </authorList>
    </citation>
    <scope>NUCLEOTIDE SEQUENCE</scope>
    <source>
        <strain evidence="7">SB0662_bin_9</strain>
    </source>
</reference>
<dbReference type="Gene3D" id="1.10.3720.10">
    <property type="entry name" value="MetI-like"/>
    <property type="match status" value="1"/>
</dbReference>
<keyword evidence="4 5" id="KW-0472">Membrane</keyword>
<proteinExistence type="inferred from homology"/>
<comment type="subcellular location">
    <subcellularLocation>
        <location evidence="5">Cell membrane</location>
        <topology evidence="5">Multi-pass membrane protein</topology>
    </subcellularLocation>
    <subcellularLocation>
        <location evidence="1">Membrane</location>
        <topology evidence="1">Multi-pass membrane protein</topology>
    </subcellularLocation>
</comment>
<evidence type="ECO:0000256" key="2">
    <source>
        <dbReference type="ARBA" id="ARBA00022692"/>
    </source>
</evidence>
<gene>
    <name evidence="7" type="ORF">F4Y08_09280</name>
</gene>
<evidence type="ECO:0000256" key="1">
    <source>
        <dbReference type="ARBA" id="ARBA00004141"/>
    </source>
</evidence>
<evidence type="ECO:0000259" key="6">
    <source>
        <dbReference type="PROSITE" id="PS50928"/>
    </source>
</evidence>
<dbReference type="CDD" id="cd06261">
    <property type="entry name" value="TM_PBP2"/>
    <property type="match status" value="1"/>
</dbReference>
<accession>A0A6B1DS02</accession>
<dbReference type="Pfam" id="PF00528">
    <property type="entry name" value="BPD_transp_1"/>
    <property type="match status" value="1"/>
</dbReference>
<keyword evidence="2 5" id="KW-0812">Transmembrane</keyword>
<dbReference type="InterPro" id="IPR035906">
    <property type="entry name" value="MetI-like_sf"/>
</dbReference>
<dbReference type="PANTHER" id="PTHR43839">
    <property type="entry name" value="OPPC IN A BINDING PROTEIN-DEPENDENT TRANSPORT SYSTEM"/>
    <property type="match status" value="1"/>
</dbReference>
<evidence type="ECO:0000256" key="3">
    <source>
        <dbReference type="ARBA" id="ARBA00022989"/>
    </source>
</evidence>
<organism evidence="7">
    <name type="scientific">Caldilineaceae bacterium SB0662_bin_9</name>
    <dbReference type="NCBI Taxonomy" id="2605258"/>
    <lineage>
        <taxon>Bacteria</taxon>
        <taxon>Bacillati</taxon>
        <taxon>Chloroflexota</taxon>
        <taxon>Caldilineae</taxon>
        <taxon>Caldilineales</taxon>
        <taxon>Caldilineaceae</taxon>
    </lineage>
</organism>
<dbReference type="Pfam" id="PF12911">
    <property type="entry name" value="OppC_N"/>
    <property type="match status" value="1"/>
</dbReference>
<sequence>MSDQSLTLPSAVSEPQAADVEINLSAGEIGQLSLWYLIWRRFLRNRLAVAATFVLLLLYLMVALAEFITPYDHLISNEDFVARAPQLPRFRDETGQFHFRPFVYGTTTELDTYNLDWVHKDDTTQMYPLKLFVKGAPYKLLGLFPSDRHLYGVDAPGTVFLLGTDRLGRDLFSRIIFGGRISLTVGLIGVSLTILFGSVMGTISGYFGGPVDTVIQRFIELLMSFPSIALWAALAAAMPADITIVTRFFLISIILSLIGWTSLARQVRAKVLAFREMEFSSAATAAGASHIRIIMVHMLPNALSHIIVIATLAIPGMILAETALSFLGLGILPPAVSWGTLLQDAQTVGVVIKKPWLMLPGAFVIVSVLSFNFLGDGIRDAVDPFAL</sequence>
<feature type="transmembrane region" description="Helical" evidence="5">
    <location>
        <begin position="244"/>
        <end position="263"/>
    </location>
</feature>
<keyword evidence="5" id="KW-0813">Transport</keyword>
<feature type="transmembrane region" description="Helical" evidence="5">
    <location>
        <begin position="302"/>
        <end position="335"/>
    </location>
</feature>
<dbReference type="InterPro" id="IPR025966">
    <property type="entry name" value="OppC_N"/>
</dbReference>
<evidence type="ECO:0000313" key="7">
    <source>
        <dbReference type="EMBL" id="MYD90510.1"/>
    </source>
</evidence>
<evidence type="ECO:0000256" key="5">
    <source>
        <dbReference type="RuleBase" id="RU363032"/>
    </source>
</evidence>
<dbReference type="AlphaFoldDB" id="A0A6B1DS02"/>